<keyword evidence="4" id="KW-1185">Reference proteome</keyword>
<dbReference type="EMBL" id="EQ962655">
    <property type="protein sequence ID" value="EED17966.1"/>
    <property type="molecule type" value="Genomic_DNA"/>
</dbReference>
<dbReference type="OrthoDB" id="71600at2759"/>
<gene>
    <name evidence="3" type="ORF">TSTA_117470</name>
</gene>
<dbReference type="GeneID" id="8105805"/>
<sequence length="339" mass="37138">MPATYSAINTGVVVTLFLLSTVISITLGGIAWSRINSLFLPFPTSLGAISTLYPLLPFLSALMANILASRYQRNQNNSPKNQITSSTTSDENGSHTTSVTAVSGIIPMSGSSRSSFFISLINPIIHFIADQSLTLLPVVIATLTATYVSPSDNNCHLEQAWQEYYHNKDVNSIRTIQDQLQCCGLRSTRDRAWPFKDANHGDNACERTTGYTQSCLQPWSEQERRVAVLVLVAAVLGWGIKLGVTNFGTGRVYAFRARRNGWINDTYARSESRGESTGPRLLPYSDTVFENAESTEEARAASRDDIPAGESPLLNPDARDLSSPEGRDLTGPSPWRENV</sequence>
<accession>B8MDK4</accession>
<dbReference type="eggNOG" id="ENOG502SP07">
    <property type="taxonomic scope" value="Eukaryota"/>
</dbReference>
<feature type="compositionally biased region" description="Basic and acidic residues" evidence="1">
    <location>
        <begin position="317"/>
        <end position="328"/>
    </location>
</feature>
<dbReference type="HOGENOM" id="CLU_819345_0_0_1"/>
<dbReference type="VEuPathDB" id="FungiDB:TSTA_117470"/>
<feature type="region of interest" description="Disordered" evidence="1">
    <location>
        <begin position="76"/>
        <end position="96"/>
    </location>
</feature>
<feature type="transmembrane region" description="Helical" evidence="2">
    <location>
        <begin position="226"/>
        <end position="244"/>
    </location>
</feature>
<reference evidence="4" key="1">
    <citation type="journal article" date="2015" name="Genome Announc.">
        <title>Genome sequence of the AIDS-associated pathogen Penicillium marneffei (ATCC18224) and its near taxonomic relative Talaromyces stipitatus (ATCC10500).</title>
        <authorList>
            <person name="Nierman W.C."/>
            <person name="Fedorova-Abrams N.D."/>
            <person name="Andrianopoulos A."/>
        </authorList>
    </citation>
    <scope>NUCLEOTIDE SEQUENCE [LARGE SCALE GENOMIC DNA]</scope>
    <source>
        <strain evidence="4">ATCC 10500 / CBS 375.48 / QM 6759 / NRRL 1006</strain>
    </source>
</reference>
<proteinExistence type="predicted"/>
<feature type="transmembrane region" description="Helical" evidence="2">
    <location>
        <begin position="12"/>
        <end position="32"/>
    </location>
</feature>
<evidence type="ECO:0000256" key="1">
    <source>
        <dbReference type="SAM" id="MobiDB-lite"/>
    </source>
</evidence>
<evidence type="ECO:0000313" key="4">
    <source>
        <dbReference type="Proteomes" id="UP000001745"/>
    </source>
</evidence>
<dbReference type="Proteomes" id="UP000001745">
    <property type="component" value="Unassembled WGS sequence"/>
</dbReference>
<dbReference type="OMA" id="RRAWTHG"/>
<keyword evidence="2" id="KW-1133">Transmembrane helix</keyword>
<feature type="transmembrane region" description="Helical" evidence="2">
    <location>
        <begin position="52"/>
        <end position="71"/>
    </location>
</feature>
<dbReference type="InterPro" id="IPR008952">
    <property type="entry name" value="Tetraspanin_EC2_sf"/>
</dbReference>
<dbReference type="Gene3D" id="1.10.1450.10">
    <property type="entry name" value="Tetraspanin"/>
    <property type="match status" value="1"/>
</dbReference>
<dbReference type="InParanoid" id="B8MDK4"/>
<name>B8MDK4_TALSN</name>
<keyword evidence="2" id="KW-0472">Membrane</keyword>
<evidence type="ECO:0008006" key="5">
    <source>
        <dbReference type="Google" id="ProtNLM"/>
    </source>
</evidence>
<dbReference type="PhylomeDB" id="B8MDK4"/>
<organism evidence="3 4">
    <name type="scientific">Talaromyces stipitatus (strain ATCC 10500 / CBS 375.48 / QM 6759 / NRRL 1006)</name>
    <name type="common">Penicillium stipitatum</name>
    <dbReference type="NCBI Taxonomy" id="441959"/>
    <lineage>
        <taxon>Eukaryota</taxon>
        <taxon>Fungi</taxon>
        <taxon>Dikarya</taxon>
        <taxon>Ascomycota</taxon>
        <taxon>Pezizomycotina</taxon>
        <taxon>Eurotiomycetes</taxon>
        <taxon>Eurotiomycetidae</taxon>
        <taxon>Eurotiales</taxon>
        <taxon>Trichocomaceae</taxon>
        <taxon>Talaromyces</taxon>
        <taxon>Talaromyces sect. Talaromyces</taxon>
    </lineage>
</organism>
<dbReference type="STRING" id="441959.B8MDK4"/>
<feature type="compositionally biased region" description="Basic and acidic residues" evidence="1">
    <location>
        <begin position="296"/>
        <end position="306"/>
    </location>
</feature>
<feature type="region of interest" description="Disordered" evidence="1">
    <location>
        <begin position="291"/>
        <end position="339"/>
    </location>
</feature>
<keyword evidence="2" id="KW-0812">Transmembrane</keyword>
<dbReference type="GO" id="GO:0016020">
    <property type="term" value="C:membrane"/>
    <property type="evidence" value="ECO:0007669"/>
    <property type="project" value="InterPro"/>
</dbReference>
<evidence type="ECO:0000313" key="3">
    <source>
        <dbReference type="EMBL" id="EED17966.1"/>
    </source>
</evidence>
<evidence type="ECO:0000256" key="2">
    <source>
        <dbReference type="SAM" id="Phobius"/>
    </source>
</evidence>
<dbReference type="AlphaFoldDB" id="B8MDK4"/>
<dbReference type="SUPFAM" id="SSF48652">
    <property type="entry name" value="Tetraspanin"/>
    <property type="match status" value="1"/>
</dbReference>
<protein>
    <recommendedName>
        <fullName evidence="5">Tetraspanin Tsp3</fullName>
    </recommendedName>
</protein>
<dbReference type="RefSeq" id="XP_002481958.1">
    <property type="nucleotide sequence ID" value="XM_002481913.1"/>
</dbReference>